<dbReference type="EMBL" id="BAABDJ010000017">
    <property type="protein sequence ID" value="GAA4008213.1"/>
    <property type="molecule type" value="Genomic_DNA"/>
</dbReference>
<organism evidence="2 3">
    <name type="scientific">Hymenobacter fastidiosus</name>
    <dbReference type="NCBI Taxonomy" id="486264"/>
    <lineage>
        <taxon>Bacteria</taxon>
        <taxon>Pseudomonadati</taxon>
        <taxon>Bacteroidota</taxon>
        <taxon>Cytophagia</taxon>
        <taxon>Cytophagales</taxon>
        <taxon>Hymenobacteraceae</taxon>
        <taxon>Hymenobacter</taxon>
    </lineage>
</organism>
<evidence type="ECO:0000313" key="3">
    <source>
        <dbReference type="Proteomes" id="UP001500567"/>
    </source>
</evidence>
<name>A0ABP7S888_9BACT</name>
<keyword evidence="3" id="KW-1185">Reference proteome</keyword>
<evidence type="ECO:0000256" key="1">
    <source>
        <dbReference type="SAM" id="Phobius"/>
    </source>
</evidence>
<protein>
    <submittedName>
        <fullName evidence="2">Uncharacterized protein</fullName>
    </submittedName>
</protein>
<reference evidence="3" key="1">
    <citation type="journal article" date="2019" name="Int. J. Syst. Evol. Microbiol.">
        <title>The Global Catalogue of Microorganisms (GCM) 10K type strain sequencing project: providing services to taxonomists for standard genome sequencing and annotation.</title>
        <authorList>
            <consortium name="The Broad Institute Genomics Platform"/>
            <consortium name="The Broad Institute Genome Sequencing Center for Infectious Disease"/>
            <person name="Wu L."/>
            <person name="Ma J."/>
        </authorList>
    </citation>
    <scope>NUCLEOTIDE SEQUENCE [LARGE SCALE GENOMIC DNA]</scope>
    <source>
        <strain evidence="3">JCM 17224</strain>
    </source>
</reference>
<feature type="transmembrane region" description="Helical" evidence="1">
    <location>
        <begin position="95"/>
        <end position="120"/>
    </location>
</feature>
<gene>
    <name evidence="2" type="ORF">GCM10022408_20430</name>
</gene>
<feature type="transmembrane region" description="Helical" evidence="1">
    <location>
        <begin position="126"/>
        <end position="144"/>
    </location>
</feature>
<feature type="transmembrane region" description="Helical" evidence="1">
    <location>
        <begin position="175"/>
        <end position="194"/>
    </location>
</feature>
<accession>A0ABP7S888</accession>
<dbReference type="Proteomes" id="UP001500567">
    <property type="component" value="Unassembled WGS sequence"/>
</dbReference>
<evidence type="ECO:0000313" key="2">
    <source>
        <dbReference type="EMBL" id="GAA4008213.1"/>
    </source>
</evidence>
<keyword evidence="1" id="KW-0812">Transmembrane</keyword>
<dbReference type="RefSeq" id="WP_345072801.1">
    <property type="nucleotide sequence ID" value="NZ_BAABDJ010000017.1"/>
</dbReference>
<sequence length="213" mass="23051">MLAKTYYLDEAKTEAINLRWGLFWKNFTISQDGGVLARLTSRSALKQGVAVTLADGRVLEARLQQQFAQEEVELLLDGQPLPGSSTHPYYRLQQAFYALLFIGGLNLLLGLVAELGLVAVLQQYGFGYATAVVGLVYFGLAWWARAKKARLPLYLGMALLVLDVVVAFVDGGPGSPPPPTAGLFLRFFLVMLLYKGGAAARQLRAEAAASAVA</sequence>
<keyword evidence="1" id="KW-0472">Membrane</keyword>
<proteinExistence type="predicted"/>
<comment type="caution">
    <text evidence="2">The sequence shown here is derived from an EMBL/GenBank/DDBJ whole genome shotgun (WGS) entry which is preliminary data.</text>
</comment>
<feature type="transmembrane region" description="Helical" evidence="1">
    <location>
        <begin position="151"/>
        <end position="169"/>
    </location>
</feature>
<keyword evidence="1" id="KW-1133">Transmembrane helix</keyword>